<gene>
    <name evidence="2" type="ORF">LEP1GSC188_0192</name>
</gene>
<accession>M3H165</accession>
<dbReference type="PANTHER" id="PTHR30404:SF0">
    <property type="entry name" value="N-ACETYLMURAMOYL-L-ALANINE AMIDASE AMIC"/>
    <property type="match status" value="1"/>
</dbReference>
<proteinExistence type="predicted"/>
<evidence type="ECO:0008006" key="4">
    <source>
        <dbReference type="Google" id="ProtNLM"/>
    </source>
</evidence>
<dbReference type="AlphaFoldDB" id="M3H165"/>
<dbReference type="Proteomes" id="UP000011770">
    <property type="component" value="Unassembled WGS sequence"/>
</dbReference>
<comment type="caution">
    <text evidence="2">The sequence shown here is derived from an EMBL/GenBank/DDBJ whole genome shotgun (WGS) entry which is preliminary data.</text>
</comment>
<evidence type="ECO:0000313" key="2">
    <source>
        <dbReference type="EMBL" id="EMF82490.1"/>
    </source>
</evidence>
<dbReference type="GO" id="GO:0008745">
    <property type="term" value="F:N-acetylmuramoyl-L-alanine amidase activity"/>
    <property type="evidence" value="ECO:0007669"/>
    <property type="project" value="TreeGrafter"/>
</dbReference>
<sequence length="221" mass="25823">MGRFQYLLSIRRFILLYVLLSGSFLLAGPEDRGASNSKTARPLSPLKTFKVVIDPGHGGLDLKPKEDHGDKYDPISGKYLELYKAGASFKERKERTIVLELAKELKEVLDLTKTEEGFKTFRSYMKSFTNDNIPWIQIDSVMTRNENAEEREFSSSEDPNAPYRLFDYPDKKRKKSDKEEFRLSIRRNRTWLFPFISIQVIRNIRAGWRPCLRLLTELSIY</sequence>
<dbReference type="InterPro" id="IPR050695">
    <property type="entry name" value="N-acetylmuramoyl_amidase_3"/>
</dbReference>
<dbReference type="GO" id="GO:0030288">
    <property type="term" value="C:outer membrane-bounded periplasmic space"/>
    <property type="evidence" value="ECO:0007669"/>
    <property type="project" value="TreeGrafter"/>
</dbReference>
<dbReference type="EMBL" id="AHOR02000022">
    <property type="protein sequence ID" value="EMF82490.1"/>
    <property type="molecule type" value="Genomic_DNA"/>
</dbReference>
<protein>
    <recommendedName>
        <fullName evidence="4">N-acetylmuramoyl-L-alanine amidase domain protein</fullName>
    </recommendedName>
</protein>
<dbReference type="Gene3D" id="3.40.630.40">
    <property type="entry name" value="Zn-dependent exopeptidases"/>
    <property type="match status" value="1"/>
</dbReference>
<organism evidence="2 3">
    <name type="scientific">Leptospira weilii serovar Topaz str. LT2116</name>
    <dbReference type="NCBI Taxonomy" id="1088540"/>
    <lineage>
        <taxon>Bacteria</taxon>
        <taxon>Pseudomonadati</taxon>
        <taxon>Spirochaetota</taxon>
        <taxon>Spirochaetia</taxon>
        <taxon>Leptospirales</taxon>
        <taxon>Leptospiraceae</taxon>
        <taxon>Leptospira</taxon>
    </lineage>
</organism>
<reference evidence="2 3" key="1">
    <citation type="submission" date="2013-01" db="EMBL/GenBank/DDBJ databases">
        <authorList>
            <person name="Harkins D.M."/>
            <person name="Durkin A.S."/>
            <person name="Brinkac L.M."/>
            <person name="Haft D.H."/>
            <person name="Selengut J.D."/>
            <person name="Sanka R."/>
            <person name="DePew J."/>
            <person name="Purushe J."/>
            <person name="Tulsiani S.M."/>
            <person name="Graham G.C."/>
            <person name="Burns M.-A."/>
            <person name="Dohnt M.F."/>
            <person name="Smythe L.D."/>
            <person name="McKay D.B."/>
            <person name="Craig S.B."/>
            <person name="Vinetz J.M."/>
            <person name="Sutton G.G."/>
            <person name="Nierman W.C."/>
            <person name="Fouts D.E."/>
        </authorList>
    </citation>
    <scope>NUCLEOTIDE SEQUENCE [LARGE SCALE GENOMIC DNA]</scope>
    <source>
        <strain evidence="2 3">LT2116</strain>
    </source>
</reference>
<dbReference type="PANTHER" id="PTHR30404">
    <property type="entry name" value="N-ACETYLMURAMOYL-L-ALANINE AMIDASE"/>
    <property type="match status" value="1"/>
</dbReference>
<evidence type="ECO:0000313" key="3">
    <source>
        <dbReference type="Proteomes" id="UP000011770"/>
    </source>
</evidence>
<name>M3H165_9LEPT</name>
<keyword evidence="1" id="KW-0378">Hydrolase</keyword>
<evidence type="ECO:0000256" key="1">
    <source>
        <dbReference type="ARBA" id="ARBA00022801"/>
    </source>
</evidence>